<sequence length="460" mass="50220">MSFSAQDVVRKAGIMERYHILLSQIGFDSCVTVLGEYVSATGSSLTKETLYPALHTIIQKHGALGMQVLPGATIKAVPKFVRLHEIDLDVVVEFLQDDSASKDELLRSQLERPFALGTTAPLWRLTVVNGRVLVLAYHHSIADGQSGPAVHAALWSALNSVSAGEEGCGSKVAVPADSSMVGPVEAYTKISVSPSSFAQMLHALFAPKKLQAGSKAWTGNPVPKTPMLDITVRCWEITAGQTAEILKRCREHKTTLTPFLHILVAGVLSRLLVERKLTKKLKTIAAEAPVSLRRFTGVSPFELCDQVSLAHQFLRIAPIENDKPFPWDTVHKLGEDLHGSMRRTRELVGMLRILLRLGIADTYFTDMLGKKRGSGLVQSNLGRFPMGEAQKADDAKWRLEKVYFAQSAVVEGPAMKVNVIGSPEGSTNITFAWGKGAMDDDLAEAFIKEMKATLDIVLLQ</sequence>
<proteinExistence type="predicted"/>
<organism evidence="1 2">
    <name type="scientific">Phanerochaete carnosa (strain HHB-10118-sp)</name>
    <name type="common">White-rot fungus</name>
    <name type="synonym">Peniophora carnosa</name>
    <dbReference type="NCBI Taxonomy" id="650164"/>
    <lineage>
        <taxon>Eukaryota</taxon>
        <taxon>Fungi</taxon>
        <taxon>Dikarya</taxon>
        <taxon>Basidiomycota</taxon>
        <taxon>Agaricomycotina</taxon>
        <taxon>Agaricomycetes</taxon>
        <taxon>Polyporales</taxon>
        <taxon>Phanerochaetaceae</taxon>
        <taxon>Phanerochaete</taxon>
    </lineage>
</organism>
<evidence type="ECO:0000313" key="1">
    <source>
        <dbReference type="EMBL" id="EKM56200.1"/>
    </source>
</evidence>
<dbReference type="FunCoup" id="K5WAF6">
    <property type="interactions" value="1"/>
</dbReference>
<dbReference type="PANTHER" id="PTHR28037">
    <property type="entry name" value="ALCOHOL O-ACETYLTRANSFERASE 1-RELATED"/>
    <property type="match status" value="1"/>
</dbReference>
<dbReference type="InterPro" id="IPR023213">
    <property type="entry name" value="CAT-like_dom_sf"/>
</dbReference>
<dbReference type="GeneID" id="18912876"/>
<protein>
    <recommendedName>
        <fullName evidence="3">Alcohol acetyltransferase</fullName>
    </recommendedName>
</protein>
<dbReference type="KEGG" id="pco:PHACADRAFT_209681"/>
<dbReference type="Pfam" id="PF07247">
    <property type="entry name" value="AATase"/>
    <property type="match status" value="1"/>
</dbReference>
<evidence type="ECO:0000313" key="2">
    <source>
        <dbReference type="Proteomes" id="UP000008370"/>
    </source>
</evidence>
<keyword evidence="2" id="KW-1185">Reference proteome</keyword>
<reference evidence="1 2" key="1">
    <citation type="journal article" date="2012" name="BMC Genomics">
        <title>Comparative genomics of the white-rot fungi, Phanerochaete carnosa and P. chrysosporium, to elucidate the genetic basis of the distinct wood types they colonize.</title>
        <authorList>
            <person name="Suzuki H."/>
            <person name="MacDonald J."/>
            <person name="Syed K."/>
            <person name="Salamov A."/>
            <person name="Hori C."/>
            <person name="Aerts A."/>
            <person name="Henrissat B."/>
            <person name="Wiebenga A."/>
            <person name="vanKuyk P.A."/>
            <person name="Barry K."/>
            <person name="Lindquist E."/>
            <person name="LaButti K."/>
            <person name="Lapidus A."/>
            <person name="Lucas S."/>
            <person name="Coutinho P."/>
            <person name="Gong Y."/>
            <person name="Samejima M."/>
            <person name="Mahadevan R."/>
            <person name="Abou-Zaid M."/>
            <person name="de Vries R.P."/>
            <person name="Igarashi K."/>
            <person name="Yadav J.S."/>
            <person name="Grigoriev I.V."/>
            <person name="Master E.R."/>
        </authorList>
    </citation>
    <scope>NUCLEOTIDE SEQUENCE [LARGE SCALE GENOMIC DNA]</scope>
    <source>
        <strain evidence="1 2">HHB-10118-sp</strain>
    </source>
</reference>
<dbReference type="STRING" id="650164.K5WAF6"/>
<dbReference type="InterPro" id="IPR052058">
    <property type="entry name" value="Alcohol_O-acetyltransferase"/>
</dbReference>
<dbReference type="OrthoDB" id="2150604at2759"/>
<dbReference type="RefSeq" id="XP_007396492.1">
    <property type="nucleotide sequence ID" value="XM_007396430.1"/>
</dbReference>
<dbReference type="AlphaFoldDB" id="K5WAF6"/>
<name>K5WAF6_PHACS</name>
<accession>K5WAF6</accession>
<dbReference type="EMBL" id="JH930472">
    <property type="protein sequence ID" value="EKM56200.1"/>
    <property type="molecule type" value="Genomic_DNA"/>
</dbReference>
<dbReference type="Proteomes" id="UP000008370">
    <property type="component" value="Unassembled WGS sequence"/>
</dbReference>
<dbReference type="InParanoid" id="K5WAF6"/>
<evidence type="ECO:0008006" key="3">
    <source>
        <dbReference type="Google" id="ProtNLM"/>
    </source>
</evidence>
<dbReference type="InterPro" id="IPR010828">
    <property type="entry name" value="Atf2/Sli1-like"/>
</dbReference>
<dbReference type="SUPFAM" id="SSF52777">
    <property type="entry name" value="CoA-dependent acyltransferases"/>
    <property type="match status" value="1"/>
</dbReference>
<gene>
    <name evidence="1" type="ORF">PHACADRAFT_209681</name>
</gene>
<dbReference type="Gene3D" id="3.30.559.10">
    <property type="entry name" value="Chloramphenicol acetyltransferase-like domain"/>
    <property type="match status" value="1"/>
</dbReference>
<dbReference type="GO" id="GO:0008080">
    <property type="term" value="F:N-acetyltransferase activity"/>
    <property type="evidence" value="ECO:0007669"/>
    <property type="project" value="TreeGrafter"/>
</dbReference>
<dbReference type="PANTHER" id="PTHR28037:SF1">
    <property type="entry name" value="ALCOHOL O-ACETYLTRANSFERASE 1-RELATED"/>
    <property type="match status" value="1"/>
</dbReference>
<dbReference type="HOGENOM" id="CLU_024469_1_1_1"/>